<dbReference type="Pfam" id="PF19375">
    <property type="entry name" value="DurN"/>
    <property type="match status" value="1"/>
</dbReference>
<dbReference type="EMBL" id="BSRZ01000003">
    <property type="protein sequence ID" value="GLW63768.1"/>
    <property type="molecule type" value="Genomic_DNA"/>
</dbReference>
<gene>
    <name evidence="1" type="ORF">Arub01_20120</name>
</gene>
<organism evidence="1 2">
    <name type="scientific">Actinomadura rubrobrunea</name>
    <dbReference type="NCBI Taxonomy" id="115335"/>
    <lineage>
        <taxon>Bacteria</taxon>
        <taxon>Bacillati</taxon>
        <taxon>Actinomycetota</taxon>
        <taxon>Actinomycetes</taxon>
        <taxon>Streptosporangiales</taxon>
        <taxon>Thermomonosporaceae</taxon>
        <taxon>Actinomadura</taxon>
    </lineage>
</organism>
<evidence type="ECO:0000313" key="1">
    <source>
        <dbReference type="EMBL" id="GLW63768.1"/>
    </source>
</evidence>
<protein>
    <submittedName>
        <fullName evidence="1">Uncharacterized protein</fullName>
    </submittedName>
</protein>
<keyword evidence="2" id="KW-1185">Reference proteome</keyword>
<accession>A0A9W6UVB5</accession>
<sequence>MGALKGTGPKPPSDLTKHRAITTVRQIQHLMLLCSLLPPDGAMQKILRRALSLHEEPLLARVTPVTDLHPQATKEWLESFWIRDGISPEEEELIAWQNDKPTMDAAIAEIANVERQLGIRLVTALVE</sequence>
<reference evidence="1" key="1">
    <citation type="submission" date="2023-02" db="EMBL/GenBank/DDBJ databases">
        <title>Actinomadura rubrobrunea NBRC 14622.</title>
        <authorList>
            <person name="Ichikawa N."/>
            <person name="Sato H."/>
            <person name="Tonouchi N."/>
        </authorList>
    </citation>
    <scope>NUCLEOTIDE SEQUENCE</scope>
    <source>
        <strain evidence="1">NBRC 14622</strain>
    </source>
</reference>
<dbReference type="Proteomes" id="UP001165124">
    <property type="component" value="Unassembled WGS sequence"/>
</dbReference>
<comment type="caution">
    <text evidence="1">The sequence shown here is derived from an EMBL/GenBank/DDBJ whole genome shotgun (WGS) entry which is preliminary data.</text>
</comment>
<dbReference type="InterPro" id="IPR045994">
    <property type="entry name" value="DurN"/>
</dbReference>
<proteinExistence type="predicted"/>
<dbReference type="RefSeq" id="WP_067909142.1">
    <property type="nucleotide sequence ID" value="NZ_BSRZ01000003.1"/>
</dbReference>
<dbReference type="AlphaFoldDB" id="A0A9W6UVB5"/>
<name>A0A9W6UVB5_9ACTN</name>
<evidence type="ECO:0000313" key="2">
    <source>
        <dbReference type="Proteomes" id="UP001165124"/>
    </source>
</evidence>